<dbReference type="AlphaFoldDB" id="A0A383V825"/>
<accession>A0A383V825</accession>
<organism evidence="1 2">
    <name type="scientific">Tetradesmus obliquus</name>
    <name type="common">Green alga</name>
    <name type="synonym">Acutodesmus obliquus</name>
    <dbReference type="NCBI Taxonomy" id="3088"/>
    <lineage>
        <taxon>Eukaryota</taxon>
        <taxon>Viridiplantae</taxon>
        <taxon>Chlorophyta</taxon>
        <taxon>core chlorophytes</taxon>
        <taxon>Chlorophyceae</taxon>
        <taxon>CS clade</taxon>
        <taxon>Sphaeropleales</taxon>
        <taxon>Scenedesmaceae</taxon>
        <taxon>Tetradesmus</taxon>
    </lineage>
</organism>
<evidence type="ECO:0000313" key="1">
    <source>
        <dbReference type="EMBL" id="SZX61735.1"/>
    </source>
</evidence>
<sequence>MIVCARASASRRAILTVPVLLPLLDAARAHAGDSDYKKFLGYSAAPDLYLGYGQKNDNRVADPPLYSFEYPADWTEEIPTKTEKSTMGMDGRVMHPSTRKELAYVVALGGKDYRDSVLKDARSSLIVFAGGDPDLRQAVTDGKVEQATKRVNGSDLFVFDIASDKRRYLSSIGKKGDTVFALVVTAPANAFERDYAGLKHIQDTFQLL</sequence>
<proteinExistence type="predicted"/>
<evidence type="ECO:0000313" key="2">
    <source>
        <dbReference type="Proteomes" id="UP000256970"/>
    </source>
</evidence>
<reference evidence="1 2" key="1">
    <citation type="submission" date="2016-10" db="EMBL/GenBank/DDBJ databases">
        <authorList>
            <person name="Cai Z."/>
        </authorList>
    </citation>
    <scope>NUCLEOTIDE SEQUENCE [LARGE SCALE GENOMIC DNA]</scope>
</reference>
<dbReference type="EMBL" id="FNXT01000171">
    <property type="protein sequence ID" value="SZX61735.1"/>
    <property type="molecule type" value="Genomic_DNA"/>
</dbReference>
<dbReference type="Proteomes" id="UP000256970">
    <property type="component" value="Unassembled WGS sequence"/>
</dbReference>
<keyword evidence="2" id="KW-1185">Reference proteome</keyword>
<protein>
    <submittedName>
        <fullName evidence="1">Uncharacterized protein</fullName>
    </submittedName>
</protein>
<gene>
    <name evidence="1" type="ORF">BQ4739_LOCUS2298</name>
</gene>
<dbReference type="Gene3D" id="3.40.1000.10">
    <property type="entry name" value="Mog1/PsbP, alpha/beta/alpha sandwich"/>
    <property type="match status" value="1"/>
</dbReference>
<name>A0A383V825_TETOB</name>
<dbReference type="OrthoDB" id="1916780at2759"/>